<protein>
    <submittedName>
        <fullName evidence="1">Uncharacterized protein</fullName>
    </submittedName>
</protein>
<dbReference type="EMBL" id="BGPR01000014">
    <property type="protein sequence ID" value="GBL78067.1"/>
    <property type="molecule type" value="Genomic_DNA"/>
</dbReference>
<dbReference type="AlphaFoldDB" id="A0A4Y2AEN1"/>
<gene>
    <name evidence="1" type="ORF">AVEN_143369_1</name>
</gene>
<evidence type="ECO:0000313" key="2">
    <source>
        <dbReference type="Proteomes" id="UP000499080"/>
    </source>
</evidence>
<sequence>MSALHKGGTLKSPSPDLEPVDVINEDLNDITEQGLLTLKWMTTSAIATPYRNFEGPLKVSGQRVVMSCGFASR</sequence>
<accession>A0A4Y2AEN1</accession>
<proteinExistence type="predicted"/>
<reference evidence="1 2" key="1">
    <citation type="journal article" date="2019" name="Sci. Rep.">
        <title>Orb-weaving spider Araneus ventricosus genome elucidates the spidroin gene catalogue.</title>
        <authorList>
            <person name="Kono N."/>
            <person name="Nakamura H."/>
            <person name="Ohtoshi R."/>
            <person name="Moran D.A.P."/>
            <person name="Shinohara A."/>
            <person name="Yoshida Y."/>
            <person name="Fujiwara M."/>
            <person name="Mori M."/>
            <person name="Tomita M."/>
            <person name="Arakawa K."/>
        </authorList>
    </citation>
    <scope>NUCLEOTIDE SEQUENCE [LARGE SCALE GENOMIC DNA]</scope>
</reference>
<keyword evidence="2" id="KW-1185">Reference proteome</keyword>
<comment type="caution">
    <text evidence="1">The sequence shown here is derived from an EMBL/GenBank/DDBJ whole genome shotgun (WGS) entry which is preliminary data.</text>
</comment>
<dbReference type="Proteomes" id="UP000499080">
    <property type="component" value="Unassembled WGS sequence"/>
</dbReference>
<organism evidence="1 2">
    <name type="scientific">Araneus ventricosus</name>
    <name type="common">Orbweaver spider</name>
    <name type="synonym">Epeira ventricosa</name>
    <dbReference type="NCBI Taxonomy" id="182803"/>
    <lineage>
        <taxon>Eukaryota</taxon>
        <taxon>Metazoa</taxon>
        <taxon>Ecdysozoa</taxon>
        <taxon>Arthropoda</taxon>
        <taxon>Chelicerata</taxon>
        <taxon>Arachnida</taxon>
        <taxon>Araneae</taxon>
        <taxon>Araneomorphae</taxon>
        <taxon>Entelegynae</taxon>
        <taxon>Araneoidea</taxon>
        <taxon>Araneidae</taxon>
        <taxon>Araneus</taxon>
    </lineage>
</organism>
<name>A0A4Y2AEN1_ARAVE</name>
<evidence type="ECO:0000313" key="1">
    <source>
        <dbReference type="EMBL" id="GBL78067.1"/>
    </source>
</evidence>